<keyword evidence="4" id="KW-0186">Copper</keyword>
<evidence type="ECO:0000259" key="6">
    <source>
        <dbReference type="Pfam" id="PF07731"/>
    </source>
</evidence>
<keyword evidence="2" id="KW-0479">Metal-binding</keyword>
<protein>
    <submittedName>
        <fullName evidence="8">Multicopper oxidase</fullName>
    </submittedName>
</protein>
<dbReference type="EMBL" id="QKWP01000370">
    <property type="protein sequence ID" value="RIB21266.1"/>
    <property type="molecule type" value="Genomic_DNA"/>
</dbReference>
<evidence type="ECO:0000313" key="8">
    <source>
        <dbReference type="EMBL" id="RIB21266.1"/>
    </source>
</evidence>
<feature type="domain" description="Plastocyanin-like" evidence="5">
    <location>
        <begin position="213"/>
        <end position="395"/>
    </location>
</feature>
<sequence>MKMIMKQLIYAVLFGVFLLTFSVLSTPLEKRSKIEWKPETFKCDVDETTIAKGTIEWTITDFHSCEYDGCAKRPVILVHRSDDKCVNQTVMRDGVDTCCYQFPAPTICAKPKQRIRIAVTNKLEKDLKGIYYEKTTIHWHGLLMKQTPFSDGVPAITQCPIQRDVKFVYDFYANEEPGTYWYHSHYKPQRMDGLYGLLIIRDEEEPYKNYKDINVLVSDWYHKKAEVLLEGYKDRYHISKVTLPAVYEPVPYSVLINGKGQGICEGTVTVTCNNATDKSCKSCTVTNKGEIIRDSSGFVADTGIIYYLSEKKDKYRFRITNAGALIEYYFSIDGHVLEVIEVDGKKVSHVKSNDTSNQVHRVPIHVGQRFSVIAHKTSEAEAKNTKNFWLRLQANPNCIRYNTPCNEKKQLVETIRSIVSYDSKFSVPQTSPWTDDLGGCVDLNLTLLSPFSSKQNLGLKKKPDKQFNLKLTMFTDIIKEITVGEVFAGTAVNSFVYAYQALPDSNNTLKEVYDLREKAKNVNSWTQSQNVLILDGKDDTIEVVLANADDVAHPLHLTSGFKIERAKCTSADMQEFFDVREFCKKIFMHIKKQQNIYFHIVKHGHFFEVMQITEIGKGGPTIYETPISRDTVTVPPKGTATIRFKVDNPGVWAFHCHIEWHVEVGMMAQFVELPGEILALKKQEGWDKLCENQTPTTH</sequence>
<dbReference type="Pfam" id="PF07731">
    <property type="entry name" value="Cu-oxidase_2"/>
    <property type="match status" value="1"/>
</dbReference>
<dbReference type="OrthoDB" id="2121828at2759"/>
<keyword evidence="9" id="KW-1185">Reference proteome</keyword>
<feature type="domain" description="Plastocyanin-like" evidence="7">
    <location>
        <begin position="99"/>
        <end position="204"/>
    </location>
</feature>
<name>A0A397VPZ6_9GLOM</name>
<dbReference type="PROSITE" id="PS00080">
    <property type="entry name" value="MULTICOPPER_OXIDASE2"/>
    <property type="match status" value="1"/>
</dbReference>
<dbReference type="AlphaFoldDB" id="A0A397VPZ6"/>
<dbReference type="InterPro" id="IPR002355">
    <property type="entry name" value="Cu_oxidase_Cu_BS"/>
</dbReference>
<dbReference type="GO" id="GO:0005507">
    <property type="term" value="F:copper ion binding"/>
    <property type="evidence" value="ECO:0007669"/>
    <property type="project" value="InterPro"/>
</dbReference>
<dbReference type="Pfam" id="PF00394">
    <property type="entry name" value="Cu-oxidase"/>
    <property type="match status" value="1"/>
</dbReference>
<evidence type="ECO:0000259" key="7">
    <source>
        <dbReference type="Pfam" id="PF07732"/>
    </source>
</evidence>
<keyword evidence="3" id="KW-0560">Oxidoreductase</keyword>
<evidence type="ECO:0000256" key="3">
    <source>
        <dbReference type="ARBA" id="ARBA00023002"/>
    </source>
</evidence>
<evidence type="ECO:0000259" key="5">
    <source>
        <dbReference type="Pfam" id="PF00394"/>
    </source>
</evidence>
<dbReference type="PANTHER" id="PTHR11709">
    <property type="entry name" value="MULTI-COPPER OXIDASE"/>
    <property type="match status" value="1"/>
</dbReference>
<dbReference type="PANTHER" id="PTHR11709:SF511">
    <property type="entry name" value="LACCASE"/>
    <property type="match status" value="1"/>
</dbReference>
<dbReference type="InterPro" id="IPR011706">
    <property type="entry name" value="Cu-oxidase_C"/>
</dbReference>
<feature type="domain" description="Plastocyanin-like" evidence="6">
    <location>
        <begin position="598"/>
        <end position="675"/>
    </location>
</feature>
<dbReference type="PROSITE" id="PS00079">
    <property type="entry name" value="MULTICOPPER_OXIDASE1"/>
    <property type="match status" value="1"/>
</dbReference>
<dbReference type="InterPro" id="IPR033138">
    <property type="entry name" value="Cu_oxidase_CS"/>
</dbReference>
<dbReference type="Gene3D" id="2.60.40.420">
    <property type="entry name" value="Cupredoxins - blue copper proteins"/>
    <property type="match status" value="3"/>
</dbReference>
<dbReference type="STRING" id="44941.A0A397VPZ6"/>
<dbReference type="InterPro" id="IPR011707">
    <property type="entry name" value="Cu-oxidase-like_N"/>
</dbReference>
<dbReference type="InterPro" id="IPR001117">
    <property type="entry name" value="Cu-oxidase_2nd"/>
</dbReference>
<evidence type="ECO:0000256" key="4">
    <source>
        <dbReference type="ARBA" id="ARBA00023008"/>
    </source>
</evidence>
<dbReference type="Pfam" id="PF07732">
    <property type="entry name" value="Cu-oxidase_3"/>
    <property type="match status" value="1"/>
</dbReference>
<evidence type="ECO:0000256" key="2">
    <source>
        <dbReference type="ARBA" id="ARBA00022723"/>
    </source>
</evidence>
<proteinExistence type="inferred from homology"/>
<comment type="caution">
    <text evidence="8">The sequence shown here is derived from an EMBL/GenBank/DDBJ whole genome shotgun (WGS) entry which is preliminary data.</text>
</comment>
<evidence type="ECO:0000313" key="9">
    <source>
        <dbReference type="Proteomes" id="UP000266673"/>
    </source>
</evidence>
<dbReference type="InterPro" id="IPR008972">
    <property type="entry name" value="Cupredoxin"/>
</dbReference>
<dbReference type="Proteomes" id="UP000266673">
    <property type="component" value="Unassembled WGS sequence"/>
</dbReference>
<evidence type="ECO:0000256" key="1">
    <source>
        <dbReference type="ARBA" id="ARBA00010609"/>
    </source>
</evidence>
<dbReference type="SUPFAM" id="SSF49503">
    <property type="entry name" value="Cupredoxins"/>
    <property type="match status" value="2"/>
</dbReference>
<organism evidence="8 9">
    <name type="scientific">Gigaspora rosea</name>
    <dbReference type="NCBI Taxonomy" id="44941"/>
    <lineage>
        <taxon>Eukaryota</taxon>
        <taxon>Fungi</taxon>
        <taxon>Fungi incertae sedis</taxon>
        <taxon>Mucoromycota</taxon>
        <taxon>Glomeromycotina</taxon>
        <taxon>Glomeromycetes</taxon>
        <taxon>Diversisporales</taxon>
        <taxon>Gigasporaceae</taxon>
        <taxon>Gigaspora</taxon>
    </lineage>
</organism>
<dbReference type="InterPro" id="IPR045087">
    <property type="entry name" value="Cu-oxidase_fam"/>
</dbReference>
<reference evidence="8 9" key="1">
    <citation type="submission" date="2018-06" db="EMBL/GenBank/DDBJ databases">
        <title>Comparative genomics reveals the genomic features of Rhizophagus irregularis, R. cerebriforme, R. diaphanum and Gigaspora rosea, and their symbiotic lifestyle signature.</title>
        <authorList>
            <person name="Morin E."/>
            <person name="San Clemente H."/>
            <person name="Chen E.C.H."/>
            <person name="De La Providencia I."/>
            <person name="Hainaut M."/>
            <person name="Kuo A."/>
            <person name="Kohler A."/>
            <person name="Murat C."/>
            <person name="Tang N."/>
            <person name="Roy S."/>
            <person name="Loubradou J."/>
            <person name="Henrissat B."/>
            <person name="Grigoriev I.V."/>
            <person name="Corradi N."/>
            <person name="Roux C."/>
            <person name="Martin F.M."/>
        </authorList>
    </citation>
    <scope>NUCLEOTIDE SEQUENCE [LARGE SCALE GENOMIC DNA]</scope>
    <source>
        <strain evidence="8 9">DAOM 194757</strain>
    </source>
</reference>
<dbReference type="GO" id="GO:0016491">
    <property type="term" value="F:oxidoreductase activity"/>
    <property type="evidence" value="ECO:0007669"/>
    <property type="project" value="UniProtKB-KW"/>
</dbReference>
<gene>
    <name evidence="8" type="ORF">C2G38_2177077</name>
</gene>
<accession>A0A397VPZ6</accession>
<comment type="similarity">
    <text evidence="1">Belongs to the multicopper oxidase family.</text>
</comment>